<proteinExistence type="predicted"/>
<comment type="caution">
    <text evidence="1">The sequence shown here is derived from an EMBL/GenBank/DDBJ whole genome shotgun (WGS) entry which is preliminary data.</text>
</comment>
<organism evidence="1 2">
    <name type="scientific">Salinibacter ruber</name>
    <dbReference type="NCBI Taxonomy" id="146919"/>
    <lineage>
        <taxon>Bacteria</taxon>
        <taxon>Pseudomonadati</taxon>
        <taxon>Rhodothermota</taxon>
        <taxon>Rhodothermia</taxon>
        <taxon>Rhodothermales</taxon>
        <taxon>Salinibacteraceae</taxon>
        <taxon>Salinibacter</taxon>
    </lineage>
</organism>
<dbReference type="EMBL" id="JANUAE010000015">
    <property type="protein sequence ID" value="MCS3711558.1"/>
    <property type="molecule type" value="Genomic_DNA"/>
</dbReference>
<evidence type="ECO:0000313" key="2">
    <source>
        <dbReference type="Proteomes" id="UP001155057"/>
    </source>
</evidence>
<gene>
    <name evidence="1" type="ORF">GGP61_003191</name>
</gene>
<name>A0A9X2QFJ1_9BACT</name>
<evidence type="ECO:0000313" key="1">
    <source>
        <dbReference type="EMBL" id="MCS3711558.1"/>
    </source>
</evidence>
<protein>
    <submittedName>
        <fullName evidence="1">Uncharacterized protein</fullName>
    </submittedName>
</protein>
<dbReference type="Proteomes" id="UP001155057">
    <property type="component" value="Unassembled WGS sequence"/>
</dbReference>
<sequence>MELHEPVFDDPHEMTRNVLRSMEEQLVANATPNNDYSDQREVIAEAIKHEDPVEYLQNLRWANGEDSAAAKVLNSLFT</sequence>
<reference evidence="1" key="1">
    <citation type="submission" date="2022-08" db="EMBL/GenBank/DDBJ databases">
        <title>Genomic Encyclopedia of Type Strains, Phase V (KMG-V): Genome sequencing to study the core and pangenomes of soil and plant-associated prokaryotes.</title>
        <authorList>
            <person name="Whitman W."/>
        </authorList>
    </citation>
    <scope>NUCLEOTIDE SEQUENCE</scope>
    <source>
        <strain evidence="1">SP3049</strain>
    </source>
</reference>
<dbReference type="AlphaFoldDB" id="A0A9X2QFJ1"/>
<accession>A0A9X2QFJ1</accession>
<dbReference type="RefSeq" id="WP_259124386.1">
    <property type="nucleotide sequence ID" value="NZ_JANUAE010000015.1"/>
</dbReference>